<evidence type="ECO:0000259" key="6">
    <source>
        <dbReference type="Pfam" id="PF13458"/>
    </source>
</evidence>
<evidence type="ECO:0000313" key="8">
    <source>
        <dbReference type="Proteomes" id="UP000615687"/>
    </source>
</evidence>
<evidence type="ECO:0000256" key="2">
    <source>
        <dbReference type="ARBA" id="ARBA00022448"/>
    </source>
</evidence>
<dbReference type="PANTHER" id="PTHR47151">
    <property type="entry name" value="LEU/ILE/VAL-BINDING ABC TRANSPORTER SUBUNIT"/>
    <property type="match status" value="1"/>
</dbReference>
<dbReference type="Gene3D" id="3.40.50.2300">
    <property type="match status" value="2"/>
</dbReference>
<dbReference type="InterPro" id="IPR028081">
    <property type="entry name" value="Leu-bd"/>
</dbReference>
<sequence>MIRTSLRLGARTLAAAAVFGAATGPSLADIVIGAAGPMSGQYATFGAQLRSGAEQAIADINAAGGINGEMLVLEVGDDSCKPEQAVAIANQMVGKGVVFVAGHFCAGSSIAASTVYAEAGIVQISPATTDPTFTDERPGPGIYRIGRRDDQQAEIAGAYLAEAFEGQDVAILHDKTAYGKGLADAAKAVMNDAGKTETLYEAFDAGAKDYSGLVSRLNSEGVEAVYLGGYHNEAGHIKRQMTEQGLSAVLITGDAVATEEFWSIAGEAGAGTLMTLALDPHDNAQAKPVIEALEAADKPADGYTLFTYAAVQAFAQAAREVGTGDHAALVDALDTGAFSMVLGEVSFDEKGDSTLPGFVWYEWRDGKYDPR</sequence>
<dbReference type="Pfam" id="PF13458">
    <property type="entry name" value="Peripla_BP_6"/>
    <property type="match status" value="1"/>
</dbReference>
<comment type="similarity">
    <text evidence="1">Belongs to the leucine-binding protein family.</text>
</comment>
<dbReference type="CDD" id="cd06342">
    <property type="entry name" value="PBP1_ABC_LIVBP-like"/>
    <property type="match status" value="1"/>
</dbReference>
<name>A0ABR9C9I0_9HYPH</name>
<keyword evidence="8" id="KW-1185">Reference proteome</keyword>
<dbReference type="SUPFAM" id="SSF53822">
    <property type="entry name" value="Periplasmic binding protein-like I"/>
    <property type="match status" value="1"/>
</dbReference>
<keyword evidence="4" id="KW-0029">Amino-acid transport</keyword>
<evidence type="ECO:0000256" key="1">
    <source>
        <dbReference type="ARBA" id="ARBA00010062"/>
    </source>
</evidence>
<feature type="signal peptide" evidence="5">
    <location>
        <begin position="1"/>
        <end position="28"/>
    </location>
</feature>
<dbReference type="EMBL" id="JACYXJ010000003">
    <property type="protein sequence ID" value="MBD8876540.1"/>
    <property type="molecule type" value="Genomic_DNA"/>
</dbReference>
<evidence type="ECO:0000256" key="4">
    <source>
        <dbReference type="ARBA" id="ARBA00022970"/>
    </source>
</evidence>
<reference evidence="7 8" key="1">
    <citation type="submission" date="2020-09" db="EMBL/GenBank/DDBJ databases">
        <title>The genome sequence of type strain Labrenzia polysiphoniae KACC 19711.</title>
        <authorList>
            <person name="Liu Y."/>
        </authorList>
    </citation>
    <scope>NUCLEOTIDE SEQUENCE [LARGE SCALE GENOMIC DNA]</scope>
    <source>
        <strain evidence="7 8">KACC 19711</strain>
    </source>
</reference>
<dbReference type="PANTHER" id="PTHR47151:SF2">
    <property type="entry name" value="AMINO ACID BINDING PROTEIN"/>
    <property type="match status" value="1"/>
</dbReference>
<evidence type="ECO:0000313" key="7">
    <source>
        <dbReference type="EMBL" id="MBD8876540.1"/>
    </source>
</evidence>
<protein>
    <submittedName>
        <fullName evidence="7">Branched-chain amino acid ABC transporter substrate-binding protein</fullName>
    </submittedName>
</protein>
<accession>A0ABR9C9I0</accession>
<comment type="caution">
    <text evidence="7">The sequence shown here is derived from an EMBL/GenBank/DDBJ whole genome shotgun (WGS) entry which is preliminary data.</text>
</comment>
<keyword evidence="3 5" id="KW-0732">Signal</keyword>
<proteinExistence type="inferred from homology"/>
<feature type="domain" description="Leucine-binding protein" evidence="6">
    <location>
        <begin position="30"/>
        <end position="352"/>
    </location>
</feature>
<evidence type="ECO:0000256" key="5">
    <source>
        <dbReference type="SAM" id="SignalP"/>
    </source>
</evidence>
<organism evidence="7 8">
    <name type="scientific">Roseibium polysiphoniae</name>
    <dbReference type="NCBI Taxonomy" id="2571221"/>
    <lineage>
        <taxon>Bacteria</taxon>
        <taxon>Pseudomonadati</taxon>
        <taxon>Pseudomonadota</taxon>
        <taxon>Alphaproteobacteria</taxon>
        <taxon>Hyphomicrobiales</taxon>
        <taxon>Stappiaceae</taxon>
        <taxon>Roseibium</taxon>
    </lineage>
</organism>
<keyword evidence="2" id="KW-0813">Transport</keyword>
<dbReference type="InterPro" id="IPR028082">
    <property type="entry name" value="Peripla_BP_I"/>
</dbReference>
<dbReference type="RefSeq" id="WP_192108990.1">
    <property type="nucleotide sequence ID" value="NZ_JACYXJ010000003.1"/>
</dbReference>
<dbReference type="Proteomes" id="UP000615687">
    <property type="component" value="Unassembled WGS sequence"/>
</dbReference>
<evidence type="ECO:0000256" key="3">
    <source>
        <dbReference type="ARBA" id="ARBA00022729"/>
    </source>
</evidence>
<dbReference type="PRINTS" id="PR00337">
    <property type="entry name" value="LEUILEVALBP"/>
</dbReference>
<gene>
    <name evidence="7" type="ORF">IG617_09605</name>
</gene>
<feature type="chain" id="PRO_5047524622" evidence="5">
    <location>
        <begin position="29"/>
        <end position="371"/>
    </location>
</feature>
<dbReference type="InterPro" id="IPR000709">
    <property type="entry name" value="Leu_Ile_Val-bd"/>
</dbReference>